<feature type="chain" id="PRO_5004878935" description="NodB homology domain-containing protein" evidence="3">
    <location>
        <begin position="37"/>
        <end position="335"/>
    </location>
</feature>
<evidence type="ECO:0000256" key="2">
    <source>
        <dbReference type="ARBA" id="ARBA00022801"/>
    </source>
</evidence>
<dbReference type="GO" id="GO:0016020">
    <property type="term" value="C:membrane"/>
    <property type="evidence" value="ECO:0007669"/>
    <property type="project" value="TreeGrafter"/>
</dbReference>
<dbReference type="AlphaFoldDB" id="W6JSR9"/>
<gene>
    <name evidence="5" type="ORF">BN11_1370007</name>
</gene>
<feature type="signal peptide" evidence="3">
    <location>
        <begin position="1"/>
        <end position="36"/>
    </location>
</feature>
<dbReference type="OrthoDB" id="3173508at2"/>
<dbReference type="GO" id="GO:0046872">
    <property type="term" value="F:metal ion binding"/>
    <property type="evidence" value="ECO:0007669"/>
    <property type="project" value="UniProtKB-KW"/>
</dbReference>
<proteinExistence type="predicted"/>
<dbReference type="EMBL" id="CAJA01000043">
    <property type="protein sequence ID" value="CCH72133.1"/>
    <property type="molecule type" value="Genomic_DNA"/>
</dbReference>
<dbReference type="InterPro" id="IPR002509">
    <property type="entry name" value="NODB_dom"/>
</dbReference>
<evidence type="ECO:0000259" key="4">
    <source>
        <dbReference type="Pfam" id="PF01522"/>
    </source>
</evidence>
<keyword evidence="1" id="KW-0479">Metal-binding</keyword>
<dbReference type="PANTHER" id="PTHR10587:SF133">
    <property type="entry name" value="CHITIN DEACETYLASE 1-RELATED"/>
    <property type="match status" value="1"/>
</dbReference>
<protein>
    <recommendedName>
        <fullName evidence="4">NodB homology domain-containing protein</fullName>
    </recommendedName>
</protein>
<dbReference type="GO" id="GO:0016810">
    <property type="term" value="F:hydrolase activity, acting on carbon-nitrogen (but not peptide) bonds"/>
    <property type="evidence" value="ECO:0007669"/>
    <property type="project" value="InterPro"/>
</dbReference>
<sequence>MAAKFPRMGRTFARFTLAATVVAAPLLTTSVGGAHASAVSCSSSTPVSSRPSLKVGDTGSCVTYLQTLLRNAKFITASPDGSYGPVTAAGAVQAVSEAYRVLRRDGTTTTATWAVLEKINKPFDKYTCGNGSSNKVLLVFDDQPVSTTSYRALIDAARAGRYGIGIAPNGEHVKSGLVDVKAARDRGLLVVDHTYHHYPLTTLSSEQVVWEITRSYVGSNYVRPPYGDENSRIRAILAQYGKNDCLWNVDPQDWKRVGRPLPLEVPDHRITPSQVADYIVGHAWGGSTVVVHMNHLGTDARQLARIDEGLRARGLMLCRNWGRASNPSMPNQYCL</sequence>
<dbReference type="InterPro" id="IPR050248">
    <property type="entry name" value="Polysacc_deacetylase_ArnD"/>
</dbReference>
<evidence type="ECO:0000256" key="1">
    <source>
        <dbReference type="ARBA" id="ARBA00022723"/>
    </source>
</evidence>
<evidence type="ECO:0000256" key="3">
    <source>
        <dbReference type="SAM" id="SignalP"/>
    </source>
</evidence>
<dbReference type="Pfam" id="PF01522">
    <property type="entry name" value="Polysacc_deac_1"/>
    <property type="match status" value="1"/>
</dbReference>
<dbReference type="Gene3D" id="1.10.101.10">
    <property type="entry name" value="PGBD-like superfamily/PGBD"/>
    <property type="match status" value="1"/>
</dbReference>
<dbReference type="InterPro" id="IPR036365">
    <property type="entry name" value="PGBD-like_sf"/>
</dbReference>
<dbReference type="InterPro" id="IPR036366">
    <property type="entry name" value="PGBDSf"/>
</dbReference>
<comment type="caution">
    <text evidence="5">The sequence shown here is derived from an EMBL/GenBank/DDBJ whole genome shotgun (WGS) entry which is preliminary data.</text>
</comment>
<evidence type="ECO:0000313" key="5">
    <source>
        <dbReference type="EMBL" id="CCH72133.1"/>
    </source>
</evidence>
<reference evidence="5 6" key="1">
    <citation type="journal article" date="2013" name="ISME J.">
        <title>A metabolic model for members of the genus Tetrasphaera involved in enhanced biological phosphorus removal.</title>
        <authorList>
            <person name="Kristiansen R."/>
            <person name="Nguyen H.T.T."/>
            <person name="Saunders A.M."/>
            <person name="Nielsen J.L."/>
            <person name="Wimmer R."/>
            <person name="Le V.Q."/>
            <person name="McIlroy S.J."/>
            <person name="Petrovski S."/>
            <person name="Seviour R.J."/>
            <person name="Calteau A."/>
            <person name="Nielsen K.L."/>
            <person name="Nielsen P.H."/>
        </authorList>
    </citation>
    <scope>NUCLEOTIDE SEQUENCE [LARGE SCALE GENOMIC DNA]</scope>
    <source>
        <strain evidence="5 6">Ben110</strain>
    </source>
</reference>
<dbReference type="SUPFAM" id="SSF88713">
    <property type="entry name" value="Glycoside hydrolase/deacetylase"/>
    <property type="match status" value="1"/>
</dbReference>
<keyword evidence="3" id="KW-0732">Signal</keyword>
<dbReference type="Gene3D" id="3.20.20.370">
    <property type="entry name" value="Glycoside hydrolase/deacetylase"/>
    <property type="match status" value="1"/>
</dbReference>
<organism evidence="5 6">
    <name type="scientific">Nostocoides australiense Ben110</name>
    <dbReference type="NCBI Taxonomy" id="1193182"/>
    <lineage>
        <taxon>Bacteria</taxon>
        <taxon>Bacillati</taxon>
        <taxon>Actinomycetota</taxon>
        <taxon>Actinomycetes</taxon>
        <taxon>Micrococcales</taxon>
        <taxon>Intrasporangiaceae</taxon>
        <taxon>Nostocoides</taxon>
    </lineage>
</organism>
<dbReference type="GO" id="GO:0005975">
    <property type="term" value="P:carbohydrate metabolic process"/>
    <property type="evidence" value="ECO:0007669"/>
    <property type="project" value="InterPro"/>
</dbReference>
<dbReference type="STRING" id="1193182.BN11_1370007"/>
<keyword evidence="2" id="KW-0378">Hydrolase</keyword>
<dbReference type="SUPFAM" id="SSF47090">
    <property type="entry name" value="PGBD-like"/>
    <property type="match status" value="1"/>
</dbReference>
<keyword evidence="6" id="KW-1185">Reference proteome</keyword>
<evidence type="ECO:0000313" key="6">
    <source>
        <dbReference type="Proteomes" id="UP000035763"/>
    </source>
</evidence>
<dbReference type="InterPro" id="IPR011330">
    <property type="entry name" value="Glyco_hydro/deAcase_b/a-brl"/>
</dbReference>
<dbReference type="PANTHER" id="PTHR10587">
    <property type="entry name" value="GLYCOSYL TRANSFERASE-RELATED"/>
    <property type="match status" value="1"/>
</dbReference>
<dbReference type="CDD" id="cd10917">
    <property type="entry name" value="CE4_NodB_like_6s_7s"/>
    <property type="match status" value="1"/>
</dbReference>
<name>W6JSR9_9MICO</name>
<feature type="domain" description="NodB homology" evidence="4">
    <location>
        <begin position="131"/>
        <end position="241"/>
    </location>
</feature>
<dbReference type="Proteomes" id="UP000035763">
    <property type="component" value="Unassembled WGS sequence"/>
</dbReference>
<accession>W6JSR9</accession>